<dbReference type="EMBL" id="CADCUM010000069">
    <property type="protein sequence ID" value="CAA9379719.1"/>
    <property type="molecule type" value="Genomic_DNA"/>
</dbReference>
<accession>A0A6J4NDF6</accession>
<feature type="non-terminal residue" evidence="2">
    <location>
        <position position="1"/>
    </location>
</feature>
<dbReference type="AlphaFoldDB" id="A0A6J4NDF6"/>
<organism evidence="2">
    <name type="scientific">uncultured Nocardioides sp</name>
    <dbReference type="NCBI Taxonomy" id="198441"/>
    <lineage>
        <taxon>Bacteria</taxon>
        <taxon>Bacillati</taxon>
        <taxon>Actinomycetota</taxon>
        <taxon>Actinomycetes</taxon>
        <taxon>Propionibacteriales</taxon>
        <taxon>Nocardioidaceae</taxon>
        <taxon>Nocardioides</taxon>
        <taxon>environmental samples</taxon>
    </lineage>
</organism>
<evidence type="ECO:0000313" key="2">
    <source>
        <dbReference type="EMBL" id="CAA9379719.1"/>
    </source>
</evidence>
<feature type="non-terminal residue" evidence="2">
    <location>
        <position position="119"/>
    </location>
</feature>
<reference evidence="2" key="1">
    <citation type="submission" date="2020-02" db="EMBL/GenBank/DDBJ databases">
        <authorList>
            <person name="Meier V. D."/>
        </authorList>
    </citation>
    <scope>NUCLEOTIDE SEQUENCE</scope>
    <source>
        <strain evidence="2">AVDCRST_MAG32</strain>
    </source>
</reference>
<feature type="compositionally biased region" description="Basic residues" evidence="1">
    <location>
        <begin position="47"/>
        <end position="64"/>
    </location>
</feature>
<sequence length="119" mass="12500">GPAHRDTPRGRLHGRHAPRGDRPEHGRDVPGGAQRADHPGARPPAGRLRRDHLPRLPGRGRPHRGAAQGPGVQRVRGHRLQPAAAAEALPGDPAGPHLLHHPDRPGAPPAARPVLGAVV</sequence>
<feature type="compositionally biased region" description="Basic and acidic residues" evidence="1">
    <location>
        <begin position="18"/>
        <end position="28"/>
    </location>
</feature>
<protein>
    <submittedName>
        <fullName evidence="2">Uncharacterized protein</fullName>
    </submittedName>
</protein>
<feature type="region of interest" description="Disordered" evidence="1">
    <location>
        <begin position="1"/>
        <end position="119"/>
    </location>
</feature>
<gene>
    <name evidence="2" type="ORF">AVDCRST_MAG32-1443</name>
</gene>
<proteinExistence type="predicted"/>
<evidence type="ECO:0000256" key="1">
    <source>
        <dbReference type="SAM" id="MobiDB-lite"/>
    </source>
</evidence>
<feature type="compositionally biased region" description="Low complexity" evidence="1">
    <location>
        <begin position="82"/>
        <end position="96"/>
    </location>
</feature>
<name>A0A6J4NDF6_9ACTN</name>